<dbReference type="AlphaFoldDB" id="G0GES1"/>
<accession>G0GES1</accession>
<feature type="domain" description="DUF6079" evidence="2">
    <location>
        <begin position="264"/>
        <end position="358"/>
    </location>
</feature>
<dbReference type="Gene3D" id="3.40.50.300">
    <property type="entry name" value="P-loop containing nucleotide triphosphate hydrolases"/>
    <property type="match status" value="1"/>
</dbReference>
<sequence length="373" mass="42347">MRYGDLIQFEPIESVVQLRDADEAASARQLVSTYVISDEMAERMTHLVIPQLQFDQPVDNKGLLVVGNYGTGKSHLMSVISSIAEHADLLSALGNAQVAQAAERIAGKFKVVRTEIGATTMSLRDILTGSLEEHLAAMGVTYTFPDASQVPNNKRAFEEMMAAFHQEYPDHGLLLVVDELLDYLRTRKDQELILDLNFLREVGEVCKDLRFRFMAGVQEAIFDSPRFAFVADSIRRVKDRFEQILIARKDVKFIAAEHLLKKTAASQAKILEYLTPFAKFYGHMNERMDEFVRLFPVHPDYIDTFERVTAVEKREVLKTLSLAMKKLLDQEVPEDRPGLIAYDSHWTSLSENPSFRAVLANVSEQHFQYKEAA</sequence>
<dbReference type="InterPro" id="IPR058569">
    <property type="entry name" value="DUF6079_2nd"/>
</dbReference>
<dbReference type="Pfam" id="PF19557">
    <property type="entry name" value="DUF6079_1st"/>
    <property type="match status" value="1"/>
</dbReference>
<dbReference type="InterPro" id="IPR027417">
    <property type="entry name" value="P-loop_NTPase"/>
</dbReference>
<reference evidence="3 4" key="1">
    <citation type="submission" date="2011-06" db="EMBL/GenBank/DDBJ databases">
        <title>The complete genome of Spirochaeta thermophila DSM 6578.</title>
        <authorList>
            <consortium name="US DOE Joint Genome Institute (JGI-PGF)"/>
            <person name="Lucas S."/>
            <person name="Lapidus A."/>
            <person name="Bruce D."/>
            <person name="Goodwin L."/>
            <person name="Pitluck S."/>
            <person name="Peters L."/>
            <person name="Kyrpides N."/>
            <person name="Mavromatis K."/>
            <person name="Ivanova N."/>
            <person name="Mikailova N."/>
            <person name="Pagani I."/>
            <person name="Chertkov O."/>
            <person name="Detter J.C."/>
            <person name="Tapia R."/>
            <person name="Han C."/>
            <person name="Land M."/>
            <person name="Hauser L."/>
            <person name="Markowitz V."/>
            <person name="Cheng J.-F."/>
            <person name="Hugenholtz P."/>
            <person name="Woyke T."/>
            <person name="Wu D."/>
            <person name="Spring S."/>
            <person name="Merkhoffer B."/>
            <person name="Schneider S."/>
            <person name="Klenk H.-P."/>
            <person name="Eisen J.A."/>
        </authorList>
    </citation>
    <scope>NUCLEOTIDE SEQUENCE [LARGE SCALE GENOMIC DNA]</scope>
    <source>
        <strain evidence="4">ATCC 700085 / DSM 6578 / Z-1203</strain>
    </source>
</reference>
<name>G0GES1_WINT7</name>
<dbReference type="EMBL" id="CP002903">
    <property type="protein sequence ID" value="AEJ61477.1"/>
    <property type="molecule type" value="Genomic_DNA"/>
</dbReference>
<dbReference type="InterPro" id="IPR045725">
    <property type="entry name" value="DUF6079_N"/>
</dbReference>
<dbReference type="HOGENOM" id="CLU_038471_0_0_12"/>
<keyword evidence="4" id="KW-1185">Reference proteome</keyword>
<protein>
    <recommendedName>
        <fullName evidence="5">ATP-binding protein</fullName>
    </recommendedName>
</protein>
<dbReference type="KEGG" id="stq:Spith_1209"/>
<feature type="domain" description="DUF6079" evidence="1">
    <location>
        <begin position="19"/>
        <end position="248"/>
    </location>
</feature>
<dbReference type="Pfam" id="PF26383">
    <property type="entry name" value="DUF6079_2nd"/>
    <property type="match status" value="1"/>
</dbReference>
<proteinExistence type="predicted"/>
<evidence type="ECO:0008006" key="5">
    <source>
        <dbReference type="Google" id="ProtNLM"/>
    </source>
</evidence>
<evidence type="ECO:0000313" key="4">
    <source>
        <dbReference type="Proteomes" id="UP000007254"/>
    </source>
</evidence>
<dbReference type="Proteomes" id="UP000007254">
    <property type="component" value="Chromosome"/>
</dbReference>
<organism evidence="3 4">
    <name type="scientific">Winmispira thermophila (strain ATCC 700085 / DSM 6578 / Z-1203)</name>
    <name type="common">Spirochaeta thermophila</name>
    <dbReference type="NCBI Taxonomy" id="869211"/>
    <lineage>
        <taxon>Bacteria</taxon>
        <taxon>Pseudomonadati</taxon>
        <taxon>Spirochaetota</taxon>
        <taxon>Spirochaetia</taxon>
        <taxon>Winmispirales</taxon>
        <taxon>Winmispiraceae</taxon>
        <taxon>Winmispira</taxon>
    </lineage>
</organism>
<dbReference type="RefSeq" id="WP_014624820.1">
    <property type="nucleotide sequence ID" value="NC_017583.1"/>
</dbReference>
<evidence type="ECO:0000259" key="1">
    <source>
        <dbReference type="Pfam" id="PF19557"/>
    </source>
</evidence>
<evidence type="ECO:0000259" key="2">
    <source>
        <dbReference type="Pfam" id="PF26383"/>
    </source>
</evidence>
<evidence type="ECO:0000313" key="3">
    <source>
        <dbReference type="EMBL" id="AEJ61477.1"/>
    </source>
</evidence>
<gene>
    <name evidence="3" type="ordered locus">Spith_1209</name>
</gene>
<dbReference type="SUPFAM" id="SSF52540">
    <property type="entry name" value="P-loop containing nucleoside triphosphate hydrolases"/>
    <property type="match status" value="1"/>
</dbReference>
<dbReference type="STRING" id="869211.Spith_1209"/>